<dbReference type="Proteomes" id="UP001206925">
    <property type="component" value="Unassembled WGS sequence"/>
</dbReference>
<name>A0AAD5GQD9_AMBAR</name>
<accession>A0AAD5GQD9</accession>
<comment type="caution">
    <text evidence="1">The sequence shown here is derived from an EMBL/GenBank/DDBJ whole genome shotgun (WGS) entry which is preliminary data.</text>
</comment>
<organism evidence="1 2">
    <name type="scientific">Ambrosia artemisiifolia</name>
    <name type="common">Common ragweed</name>
    <dbReference type="NCBI Taxonomy" id="4212"/>
    <lineage>
        <taxon>Eukaryota</taxon>
        <taxon>Viridiplantae</taxon>
        <taxon>Streptophyta</taxon>
        <taxon>Embryophyta</taxon>
        <taxon>Tracheophyta</taxon>
        <taxon>Spermatophyta</taxon>
        <taxon>Magnoliopsida</taxon>
        <taxon>eudicotyledons</taxon>
        <taxon>Gunneridae</taxon>
        <taxon>Pentapetalae</taxon>
        <taxon>asterids</taxon>
        <taxon>campanulids</taxon>
        <taxon>Asterales</taxon>
        <taxon>Asteraceae</taxon>
        <taxon>Asteroideae</taxon>
        <taxon>Heliantheae alliance</taxon>
        <taxon>Heliantheae</taxon>
        <taxon>Ambrosia</taxon>
    </lineage>
</organism>
<dbReference type="AlphaFoldDB" id="A0AAD5GQD9"/>
<protein>
    <submittedName>
        <fullName evidence="1">Uncharacterized protein</fullName>
    </submittedName>
</protein>
<gene>
    <name evidence="1" type="ORF">M8C21_034002</name>
</gene>
<reference evidence="1" key="1">
    <citation type="submission" date="2022-06" db="EMBL/GenBank/DDBJ databases">
        <title>Uncovering the hologenomic basis of an extraordinary plant invasion.</title>
        <authorList>
            <person name="Bieker V.C."/>
            <person name="Martin M.D."/>
            <person name="Gilbert T."/>
            <person name="Hodgins K."/>
            <person name="Battlay P."/>
            <person name="Petersen B."/>
            <person name="Wilson J."/>
        </authorList>
    </citation>
    <scope>NUCLEOTIDE SEQUENCE</scope>
    <source>
        <strain evidence="1">AA19_3_7</strain>
        <tissue evidence="1">Leaf</tissue>
    </source>
</reference>
<evidence type="ECO:0000313" key="2">
    <source>
        <dbReference type="Proteomes" id="UP001206925"/>
    </source>
</evidence>
<proteinExistence type="predicted"/>
<keyword evidence="2" id="KW-1185">Reference proteome</keyword>
<evidence type="ECO:0000313" key="1">
    <source>
        <dbReference type="EMBL" id="KAI7748168.1"/>
    </source>
</evidence>
<sequence>MGCNVVSHEWTAYPLHASSPPPPASYFVSNPLAGSMCIPVVARDTPQVEWCGSLFRPPMTGEMPGISGGGCFFVYHNSSSDEYDGT</sequence>
<dbReference type="EMBL" id="JAMZMK010006585">
    <property type="protein sequence ID" value="KAI7748168.1"/>
    <property type="molecule type" value="Genomic_DNA"/>
</dbReference>